<dbReference type="GO" id="GO:0008887">
    <property type="term" value="F:glycerate kinase activity"/>
    <property type="evidence" value="ECO:0007669"/>
    <property type="project" value="UniProtKB-UniRule"/>
</dbReference>
<proteinExistence type="inferred from homology"/>
<dbReference type="SUPFAM" id="SSF110738">
    <property type="entry name" value="Glycerate kinase I"/>
    <property type="match status" value="1"/>
</dbReference>
<dbReference type="Gene3D" id="3.90.1510.10">
    <property type="entry name" value="Glycerate kinase, domain 2"/>
    <property type="match status" value="1"/>
</dbReference>
<comment type="caution">
    <text evidence="6">The sequence shown here is derived from an EMBL/GenBank/DDBJ whole genome shotgun (WGS) entry which is preliminary data.</text>
</comment>
<organism evidence="6 7">
    <name type="scientific">Streptomyces microflavus</name>
    <name type="common">Streptomyces lipmanii</name>
    <dbReference type="NCBI Taxonomy" id="1919"/>
    <lineage>
        <taxon>Bacteria</taxon>
        <taxon>Bacillati</taxon>
        <taxon>Actinomycetota</taxon>
        <taxon>Actinomycetes</taxon>
        <taxon>Kitasatosporales</taxon>
        <taxon>Streptomycetaceae</taxon>
        <taxon>Streptomyces</taxon>
    </lineage>
</organism>
<dbReference type="PIRSF" id="PIRSF006078">
    <property type="entry name" value="GlxK"/>
    <property type="match status" value="1"/>
</dbReference>
<feature type="region of interest" description="Disordered" evidence="5">
    <location>
        <begin position="248"/>
        <end position="268"/>
    </location>
</feature>
<accession>A0A6N9V8E8</accession>
<dbReference type="NCBIfam" id="TIGR00045">
    <property type="entry name" value="glycerate kinase"/>
    <property type="match status" value="1"/>
</dbReference>
<gene>
    <name evidence="6" type="ORF">G3I39_18820</name>
</gene>
<dbReference type="InterPro" id="IPR004381">
    <property type="entry name" value="Glycerate_kinase"/>
</dbReference>
<evidence type="ECO:0000256" key="1">
    <source>
        <dbReference type="ARBA" id="ARBA00006284"/>
    </source>
</evidence>
<evidence type="ECO:0000256" key="3">
    <source>
        <dbReference type="ARBA" id="ARBA00022777"/>
    </source>
</evidence>
<evidence type="ECO:0000256" key="5">
    <source>
        <dbReference type="SAM" id="MobiDB-lite"/>
    </source>
</evidence>
<dbReference type="Gene3D" id="3.40.50.10350">
    <property type="entry name" value="Glycerate kinase, domain 1"/>
    <property type="match status" value="1"/>
</dbReference>
<dbReference type="PANTHER" id="PTHR21599">
    <property type="entry name" value="GLYCERATE KINASE"/>
    <property type="match status" value="1"/>
</dbReference>
<dbReference type="AlphaFoldDB" id="A0A6N9V8E8"/>
<dbReference type="Proteomes" id="UP000471648">
    <property type="component" value="Unassembled WGS sequence"/>
</dbReference>
<evidence type="ECO:0000313" key="6">
    <source>
        <dbReference type="EMBL" id="NEB69090.1"/>
    </source>
</evidence>
<dbReference type="PANTHER" id="PTHR21599:SF0">
    <property type="entry name" value="GLYCERATE KINASE"/>
    <property type="match status" value="1"/>
</dbReference>
<keyword evidence="3 4" id="KW-0418">Kinase</keyword>
<reference evidence="6 7" key="1">
    <citation type="submission" date="2020-01" db="EMBL/GenBank/DDBJ databases">
        <title>Insect and environment-associated Actinomycetes.</title>
        <authorList>
            <person name="Currrie C."/>
            <person name="Chevrette M."/>
            <person name="Carlson C."/>
            <person name="Stubbendieck R."/>
            <person name="Wendt-Pienkowski E."/>
        </authorList>
    </citation>
    <scope>NUCLEOTIDE SEQUENCE [LARGE SCALE GENOMIC DNA]</scope>
    <source>
        <strain evidence="6 7">SID14438</strain>
    </source>
</reference>
<dbReference type="InterPro" id="IPR018193">
    <property type="entry name" value="Glyc_kinase_flavodox-like_fold"/>
</dbReference>
<comment type="similarity">
    <text evidence="1 4">Belongs to the glycerate kinase type-1 family.</text>
</comment>
<dbReference type="RefSeq" id="WP_164357671.1">
    <property type="nucleotide sequence ID" value="NZ_JAAGME010000804.1"/>
</dbReference>
<evidence type="ECO:0000256" key="2">
    <source>
        <dbReference type="ARBA" id="ARBA00022679"/>
    </source>
</evidence>
<name>A0A6N9V8E8_STRMI</name>
<dbReference type="InterPro" id="IPR036129">
    <property type="entry name" value="Glycerate_kinase_sf"/>
</dbReference>
<dbReference type="Pfam" id="PF02595">
    <property type="entry name" value="Gly_kinase"/>
    <property type="match status" value="1"/>
</dbReference>
<keyword evidence="2 4" id="KW-0808">Transferase</keyword>
<dbReference type="EMBL" id="JAAGME010000804">
    <property type="protein sequence ID" value="NEB69090.1"/>
    <property type="molecule type" value="Genomic_DNA"/>
</dbReference>
<dbReference type="GO" id="GO:0031388">
    <property type="term" value="P:organic acid phosphorylation"/>
    <property type="evidence" value="ECO:0007669"/>
    <property type="project" value="UniProtKB-UniRule"/>
</dbReference>
<evidence type="ECO:0000256" key="4">
    <source>
        <dbReference type="PIRNR" id="PIRNR006078"/>
    </source>
</evidence>
<dbReference type="InterPro" id="IPR018197">
    <property type="entry name" value="Glycerate_kinase_RE-like"/>
</dbReference>
<evidence type="ECO:0000313" key="7">
    <source>
        <dbReference type="Proteomes" id="UP000471648"/>
    </source>
</evidence>
<protein>
    <submittedName>
        <fullName evidence="6">Glycerate kinase</fullName>
    </submittedName>
</protein>
<sequence>MTHRIAIAPSGFKESLSAARVAEAIAVGVRRVIPDADLDLIPLVDGGEGTAEALALAGGGRLVPCTATGPVGDPVPSHFALLGGGTTPSPLTAVVEMAAVAGLALVPPGLRHPGATTTYGVGELIRAALDAGARRILIGCGDSGTSDGGAGALQALGARLTDRHGRELRRGGGALHELERIDPSGLDPRLARTELLVACNPYNVLCGKRGVARVFGPQKGATPAEVELLSAGLERWAAVLTRDLLPAVAPEPEKGPEPGSGPALATGVPLDLRTAPGTGASGGLGAGLAAVGARLLPRYDVLLDGLDLDARLARADFVITAEGALDHQTVRGKIPAEVARRAQASGVPVLVLAGTIGPGAHDVRAVGVDAYSAILPAPMTLVEAIGRSGELLADATERALRIMALGSRLGERAARYAPSA</sequence>